<reference evidence="1 2" key="1">
    <citation type="submission" date="2024-02" db="EMBL/GenBank/DDBJ databases">
        <authorList>
            <person name="Chen Y."/>
            <person name="Shah S."/>
            <person name="Dougan E. K."/>
            <person name="Thang M."/>
            <person name="Chan C."/>
        </authorList>
    </citation>
    <scope>NUCLEOTIDE SEQUENCE [LARGE SCALE GENOMIC DNA]</scope>
</reference>
<name>A0ABP0LSX3_9DINO</name>
<sequence length="242" mass="26330">MKDIGERERQLAEGVVFAPSELLAAAHPAFFTLLRIMLLHRRGDDVDGLSWDDVAVEERLLFLLVQDPNAMNGLVKLWTHHTFKVCGSETEARGSGVGDAGCRALALGIAQMHHLTKLELELDCNRISKDGCIALADGISNLRQMTHLILSLKENEIGSDGCTTLAKAISKLHITQLTLFLKKNNIGKAGFRALADGLCQLQGVTQLRLGLEENEDPGEAAKLKGRLKARFPSAEIDVDISG</sequence>
<proteinExistence type="predicted"/>
<dbReference type="Proteomes" id="UP001642484">
    <property type="component" value="Unassembled WGS sequence"/>
</dbReference>
<dbReference type="EMBL" id="CAXAMN010013895">
    <property type="protein sequence ID" value="CAK9042053.1"/>
    <property type="molecule type" value="Genomic_DNA"/>
</dbReference>
<evidence type="ECO:0000313" key="1">
    <source>
        <dbReference type="EMBL" id="CAK9042053.1"/>
    </source>
</evidence>
<protein>
    <submittedName>
        <fullName evidence="1">Uncharacterized protein</fullName>
    </submittedName>
</protein>
<dbReference type="SUPFAM" id="SSF52047">
    <property type="entry name" value="RNI-like"/>
    <property type="match status" value="1"/>
</dbReference>
<dbReference type="PANTHER" id="PTHR24114:SF2">
    <property type="entry name" value="F-BOX DOMAIN-CONTAINING PROTEIN-RELATED"/>
    <property type="match status" value="1"/>
</dbReference>
<keyword evidence="2" id="KW-1185">Reference proteome</keyword>
<dbReference type="Pfam" id="PF13516">
    <property type="entry name" value="LRR_6"/>
    <property type="match status" value="1"/>
</dbReference>
<comment type="caution">
    <text evidence="1">The sequence shown here is derived from an EMBL/GenBank/DDBJ whole genome shotgun (WGS) entry which is preliminary data.</text>
</comment>
<gene>
    <name evidence="1" type="ORF">CCMP2556_LOCUS22445</name>
</gene>
<evidence type="ECO:0000313" key="2">
    <source>
        <dbReference type="Proteomes" id="UP001642484"/>
    </source>
</evidence>
<dbReference type="InterPro" id="IPR032675">
    <property type="entry name" value="LRR_dom_sf"/>
</dbReference>
<dbReference type="PANTHER" id="PTHR24114">
    <property type="entry name" value="LEUCINE RICH REPEAT FAMILY PROTEIN"/>
    <property type="match status" value="1"/>
</dbReference>
<dbReference type="InterPro" id="IPR001611">
    <property type="entry name" value="Leu-rich_rpt"/>
</dbReference>
<dbReference type="InterPro" id="IPR052394">
    <property type="entry name" value="LRR-containing"/>
</dbReference>
<organism evidence="1 2">
    <name type="scientific">Durusdinium trenchii</name>
    <dbReference type="NCBI Taxonomy" id="1381693"/>
    <lineage>
        <taxon>Eukaryota</taxon>
        <taxon>Sar</taxon>
        <taxon>Alveolata</taxon>
        <taxon>Dinophyceae</taxon>
        <taxon>Suessiales</taxon>
        <taxon>Symbiodiniaceae</taxon>
        <taxon>Durusdinium</taxon>
    </lineage>
</organism>
<accession>A0ABP0LSX3</accession>
<dbReference type="Gene3D" id="3.80.10.10">
    <property type="entry name" value="Ribonuclease Inhibitor"/>
    <property type="match status" value="2"/>
</dbReference>